<dbReference type="GO" id="GO:0008270">
    <property type="term" value="F:zinc ion binding"/>
    <property type="evidence" value="ECO:0007669"/>
    <property type="project" value="UniProtKB-KW"/>
</dbReference>
<feature type="region of interest" description="Disordered" evidence="5">
    <location>
        <begin position="1432"/>
        <end position="1451"/>
    </location>
</feature>
<feature type="compositionally biased region" description="Acidic residues" evidence="5">
    <location>
        <begin position="587"/>
        <end position="598"/>
    </location>
</feature>
<feature type="region of interest" description="Disordered" evidence="5">
    <location>
        <begin position="560"/>
        <end position="623"/>
    </location>
</feature>
<dbReference type="SMART" id="SM00586">
    <property type="entry name" value="ZnF_DBF"/>
    <property type="match status" value="1"/>
</dbReference>
<proteinExistence type="predicted"/>
<evidence type="ECO:0000256" key="1">
    <source>
        <dbReference type="ARBA" id="ARBA00022723"/>
    </source>
</evidence>
<gene>
    <name evidence="7" type="ORF">TMSB3V08_LOCUS2143</name>
</gene>
<feature type="region of interest" description="Disordered" evidence="5">
    <location>
        <begin position="1372"/>
        <end position="1391"/>
    </location>
</feature>
<feature type="compositionally biased region" description="Low complexity" evidence="5">
    <location>
        <begin position="761"/>
        <end position="778"/>
    </location>
</feature>
<evidence type="ECO:0000256" key="5">
    <source>
        <dbReference type="SAM" id="MobiDB-lite"/>
    </source>
</evidence>
<evidence type="ECO:0000259" key="6">
    <source>
        <dbReference type="PROSITE" id="PS51265"/>
    </source>
</evidence>
<dbReference type="GO" id="GO:0005634">
    <property type="term" value="C:nucleus"/>
    <property type="evidence" value="ECO:0007669"/>
    <property type="project" value="UniProtKB-ARBA"/>
</dbReference>
<feature type="region of interest" description="Disordered" evidence="5">
    <location>
        <begin position="393"/>
        <end position="412"/>
    </location>
</feature>
<dbReference type="InterPro" id="IPR038545">
    <property type="entry name" value="Znf_DBF_sf"/>
</dbReference>
<dbReference type="PROSITE" id="PS51265">
    <property type="entry name" value="ZF_DBF4"/>
    <property type="match status" value="1"/>
</dbReference>
<keyword evidence="1" id="KW-0479">Metal-binding</keyword>
<keyword evidence="2 4" id="KW-0863">Zinc-finger</keyword>
<dbReference type="GO" id="GO:0003676">
    <property type="term" value="F:nucleic acid binding"/>
    <property type="evidence" value="ECO:0007669"/>
    <property type="project" value="InterPro"/>
</dbReference>
<evidence type="ECO:0000256" key="3">
    <source>
        <dbReference type="ARBA" id="ARBA00022833"/>
    </source>
</evidence>
<feature type="compositionally biased region" description="Acidic residues" evidence="5">
    <location>
        <begin position="1432"/>
        <end position="1444"/>
    </location>
</feature>
<evidence type="ECO:0000313" key="7">
    <source>
        <dbReference type="EMBL" id="CAD7425227.1"/>
    </source>
</evidence>
<evidence type="ECO:0000256" key="2">
    <source>
        <dbReference type="ARBA" id="ARBA00022771"/>
    </source>
</evidence>
<feature type="compositionally biased region" description="Basic and acidic residues" evidence="5">
    <location>
        <begin position="749"/>
        <end position="760"/>
    </location>
</feature>
<dbReference type="Gene3D" id="6.10.250.3410">
    <property type="entry name" value="DBF zinc finger"/>
    <property type="match status" value="1"/>
</dbReference>
<evidence type="ECO:0000256" key="4">
    <source>
        <dbReference type="PROSITE-ProRule" id="PRU00600"/>
    </source>
</evidence>
<feature type="region of interest" description="Disordered" evidence="5">
    <location>
        <begin position="725"/>
        <end position="797"/>
    </location>
</feature>
<name>A0A7R9E0L9_9NEOP</name>
<dbReference type="FunFam" id="6.10.250.3410:FF:000001">
    <property type="entry name" value="Protein DBF4 homolog A"/>
    <property type="match status" value="1"/>
</dbReference>
<feature type="compositionally biased region" description="Basic and acidic residues" evidence="5">
    <location>
        <begin position="937"/>
        <end position="946"/>
    </location>
</feature>
<feature type="region of interest" description="Disordered" evidence="5">
    <location>
        <begin position="1006"/>
        <end position="1051"/>
    </location>
</feature>
<feature type="region of interest" description="Disordered" evidence="5">
    <location>
        <begin position="83"/>
        <end position="106"/>
    </location>
</feature>
<dbReference type="EMBL" id="OB792907">
    <property type="protein sequence ID" value="CAD7425227.1"/>
    <property type="molecule type" value="Genomic_DNA"/>
</dbReference>
<accession>A0A7R9E0L9</accession>
<keyword evidence="3" id="KW-0862">Zinc</keyword>
<feature type="compositionally biased region" description="Basic and acidic residues" evidence="5">
    <location>
        <begin position="599"/>
        <end position="623"/>
    </location>
</feature>
<sequence length="1493" mass="168613">MYQHLYGGKVENRFGKTTPITPYQDSNLEPPTTGSLIYCESSTLDRVTSETIEVFLVEEVNYVVTDRPHWASGSPLPSPSFLTPAGPCSVSPATTESPGGGQGKHLAKSRAGAMLEKVRLQPQQITLDPLDNASRWGIPIWPLDKNSIKLTLLASTMAHLIRHGRNVVRQSKIANFQRKRKVSCELSAPKKPWGYCRWEDNIRMDLRKIRFNEMDWIELAQDKDMMMTRKASSKVHQEDIVTIPLAGFCEICQDGYTDQRAHIKSERHTQFVNNDHNFLALDSLISGRSSMDTQCSMLGSTRRSLRSVVRVSPPPQHATRSSTLNMRQTLEEKHLAKVVHHSESLEVQCNGLLTHCYETRYGGKAPAPVRRSYWDDRAKPRRARTTSATYWSGMEEPSQLSPTTSESGHRLRSRGQLWLPKNLLGTTAEDERNCQRLDVQCPEDSPGIKCAKSSPEIKCEDNCNNDGDSVVKESRPKHAIKSYRGNTLVIRKKRPSAEEKLIEDNKAYYKLEVRNNKLRSNRYYIAEKESDMSKPNVEDTDSSGEKHKVVVESVVKVKKKPRRSELSVLSDEAENFMFGEPTRQETSDESSDETAEESVEVKQDKLPTNDRTKTPKNNKEKDVPVTCIKQEEESTPGQISSHDDSSLCSVETCSGGSSCDTRKKRRTHAEAFIHDNIDYYKFEIPGSRLRFQGTHLFSTNTEEPKFCGFSEIETTYPLSEYIKHKNSDTNPGCSDVPATGKEIVPKAPELVKKNDSKSKTNNDGSNNRIDNNDSNNKINNHESHIKSNNEYSNNKDNFEEPINKTKIGNITTSIVEDIHFSFETIPENEPWYKTYKRQDEGEEIYYAQSDTVSWKTFLLPYEMRRSEVQVPAHISSAPNEPGPGDEVRRGMKLKKRKKRKNRFAHLLDKKPRKSPRCHASTLAILSSLMHHRKRKEPYRIKEEPPFHVESAPQEDTATQGDTDESGGYDTRLFDVEHVAENSVEVVKPKPEELKEMERNIDKLLSMDNDNLSDSSHGDTDGLLPAKLSESCSRKRTSLERRKSSTQKRKSLSSVKRFNLPTVNNREPVDIDPTVLEELSLMIDGRTNLTAVLTKHNNAPDSDVLTLLENFSKCWCMEPVSSYIPTSGGNTSRVDVGVPSIVEASCNSSECGTSSTGDSSIVPLTSSEKLKVHFRKRKRKKNMTGWPVEKPRKKGLKRLVELDIKCEVSGYESLRIVSEERDCIKVEIEENSNDMDLDKEQDCVGSEVNTCERFSGAQNNFESKVNISEKSSNTQEDSLGSKVNLIEQWSNVQDKTRDLDGQSINSQNKKNVRPTVVKTLIADLPRSGKTGILLRTLSIDTSEYQPCVRVTKITNIADIISCSQIKGSLNSRRLRSASSSSSMSSSPLRKQTSAKGISECDVVDVEEWLLCDSNDQEFQIMTDDEILVCVVDEQQEDKEDDDETGEGTKDERVPKYREAFTCFENALNWMEQQPGHGGVRLLAVESLRDLAAWK</sequence>
<feature type="region of interest" description="Disordered" evidence="5">
    <location>
        <begin position="934"/>
        <end position="967"/>
    </location>
</feature>
<dbReference type="InterPro" id="IPR006572">
    <property type="entry name" value="Znf_DBF"/>
</dbReference>
<organism evidence="7">
    <name type="scientific">Timema monikensis</name>
    <dbReference type="NCBI Taxonomy" id="170555"/>
    <lineage>
        <taxon>Eukaryota</taxon>
        <taxon>Metazoa</taxon>
        <taxon>Ecdysozoa</taxon>
        <taxon>Arthropoda</taxon>
        <taxon>Hexapoda</taxon>
        <taxon>Insecta</taxon>
        <taxon>Pterygota</taxon>
        <taxon>Neoptera</taxon>
        <taxon>Polyneoptera</taxon>
        <taxon>Phasmatodea</taxon>
        <taxon>Timematodea</taxon>
        <taxon>Timematoidea</taxon>
        <taxon>Timematidae</taxon>
        <taxon>Timema</taxon>
    </lineage>
</organism>
<feature type="compositionally biased region" description="Low complexity" evidence="5">
    <location>
        <begin position="1372"/>
        <end position="1388"/>
    </location>
</feature>
<feature type="domain" description="DBF4-type" evidence="6">
    <location>
        <begin position="242"/>
        <end position="291"/>
    </location>
</feature>
<reference evidence="7" key="1">
    <citation type="submission" date="2020-11" db="EMBL/GenBank/DDBJ databases">
        <authorList>
            <person name="Tran Van P."/>
        </authorList>
    </citation>
    <scope>NUCLEOTIDE SEQUENCE</scope>
</reference>
<dbReference type="Pfam" id="PF07535">
    <property type="entry name" value="zf-DBF"/>
    <property type="match status" value="1"/>
</dbReference>
<protein>
    <recommendedName>
        <fullName evidence="6">DBF4-type domain-containing protein</fullName>
    </recommendedName>
</protein>